<dbReference type="AlphaFoldDB" id="A0A316H458"/>
<reference evidence="1 2" key="1">
    <citation type="submission" date="2018-05" db="EMBL/GenBank/DDBJ databases">
        <title>Genomic Encyclopedia of Archaeal and Bacterial Type Strains, Phase II (KMG-II): from individual species to whole genera.</title>
        <authorList>
            <person name="Goeker M."/>
        </authorList>
    </citation>
    <scope>NUCLEOTIDE SEQUENCE [LARGE SCALE GENOMIC DNA]</scope>
    <source>
        <strain evidence="1 2">DSM 19975</strain>
    </source>
</reference>
<sequence>MGILIAHPENKEKSDALKAFMKALKIQFEEEKSTYDPKFVKKIKQSKDDFEAGKFKAINTDDLWK</sequence>
<organism evidence="1 2">
    <name type="scientific">Mucilaginibacter oryzae</name>
    <dbReference type="NCBI Taxonomy" id="468058"/>
    <lineage>
        <taxon>Bacteria</taxon>
        <taxon>Pseudomonadati</taxon>
        <taxon>Bacteroidota</taxon>
        <taxon>Sphingobacteriia</taxon>
        <taxon>Sphingobacteriales</taxon>
        <taxon>Sphingobacteriaceae</taxon>
        <taxon>Mucilaginibacter</taxon>
    </lineage>
</organism>
<keyword evidence="2" id="KW-1185">Reference proteome</keyword>
<dbReference type="RefSeq" id="WP_109609651.1">
    <property type="nucleotide sequence ID" value="NZ_QGHA01000011.1"/>
</dbReference>
<evidence type="ECO:0000313" key="1">
    <source>
        <dbReference type="EMBL" id="PWK72964.1"/>
    </source>
</evidence>
<gene>
    <name evidence="1" type="ORF">LX99_04295</name>
</gene>
<accession>A0A316H458</accession>
<name>A0A316H458_9SPHI</name>
<dbReference type="Proteomes" id="UP000245678">
    <property type="component" value="Unassembled WGS sequence"/>
</dbReference>
<evidence type="ECO:0000313" key="2">
    <source>
        <dbReference type="Proteomes" id="UP000245678"/>
    </source>
</evidence>
<dbReference type="Pfam" id="PF10884">
    <property type="entry name" value="DUF2683"/>
    <property type="match status" value="1"/>
</dbReference>
<dbReference type="EMBL" id="QGHA01000011">
    <property type="protein sequence ID" value="PWK72964.1"/>
    <property type="molecule type" value="Genomic_DNA"/>
</dbReference>
<dbReference type="InterPro" id="IPR020271">
    <property type="entry name" value="Uncharacterised_MJ1172"/>
</dbReference>
<protein>
    <submittedName>
        <fullName evidence="1">Uncharacterized protein</fullName>
    </submittedName>
</protein>
<comment type="caution">
    <text evidence="1">The sequence shown here is derived from an EMBL/GenBank/DDBJ whole genome shotgun (WGS) entry which is preliminary data.</text>
</comment>
<proteinExistence type="predicted"/>